<evidence type="ECO:0000313" key="1">
    <source>
        <dbReference type="EMBL" id="MBW77393.1"/>
    </source>
</evidence>
<name>A0A2M4DIM6_ANODA</name>
<protein>
    <submittedName>
        <fullName evidence="1">Putative secreted protein</fullName>
    </submittedName>
</protein>
<organism evidence="1">
    <name type="scientific">Anopheles darlingi</name>
    <name type="common">Mosquito</name>
    <dbReference type="NCBI Taxonomy" id="43151"/>
    <lineage>
        <taxon>Eukaryota</taxon>
        <taxon>Metazoa</taxon>
        <taxon>Ecdysozoa</taxon>
        <taxon>Arthropoda</taxon>
        <taxon>Hexapoda</taxon>
        <taxon>Insecta</taxon>
        <taxon>Pterygota</taxon>
        <taxon>Neoptera</taxon>
        <taxon>Endopterygota</taxon>
        <taxon>Diptera</taxon>
        <taxon>Nematocera</taxon>
        <taxon>Culicoidea</taxon>
        <taxon>Culicidae</taxon>
        <taxon>Anophelinae</taxon>
        <taxon>Anopheles</taxon>
    </lineage>
</organism>
<dbReference type="AlphaFoldDB" id="A0A2M4DIM6"/>
<sequence>MRGAANSSSCPFSLALFSTSSSSSSSSLFCTLRSSLSPSFLLLPVPINLPSSFHPSFSCSQHPVRF</sequence>
<dbReference type="EMBL" id="GGFL01013215">
    <property type="protein sequence ID" value="MBW77393.1"/>
    <property type="molecule type" value="Transcribed_RNA"/>
</dbReference>
<accession>A0A2M4DIM6</accession>
<proteinExistence type="predicted"/>
<reference evidence="1" key="1">
    <citation type="submission" date="2018-01" db="EMBL/GenBank/DDBJ databases">
        <title>An insight into the sialome of Amazonian anophelines.</title>
        <authorList>
            <person name="Ribeiro J.M."/>
            <person name="Scarpassa V."/>
            <person name="Calvo E."/>
        </authorList>
    </citation>
    <scope>NUCLEOTIDE SEQUENCE</scope>
</reference>